<name>A0ABV1CTY4_9FIRM</name>
<evidence type="ECO:0000256" key="9">
    <source>
        <dbReference type="SAM" id="Phobius"/>
    </source>
</evidence>
<comment type="similarity">
    <text evidence="8">Belongs to the TRAP transporter small permease family.</text>
</comment>
<dbReference type="Proteomes" id="UP001433088">
    <property type="component" value="Unassembled WGS sequence"/>
</dbReference>
<feature type="domain" description="Tripartite ATP-independent periplasmic transporters DctQ component" evidence="10">
    <location>
        <begin position="23"/>
        <end position="148"/>
    </location>
</feature>
<proteinExistence type="inferred from homology"/>
<accession>A0ABV1CTY4</accession>
<evidence type="ECO:0000256" key="2">
    <source>
        <dbReference type="ARBA" id="ARBA00022448"/>
    </source>
</evidence>
<keyword evidence="12" id="KW-1185">Reference proteome</keyword>
<keyword evidence="5 9" id="KW-0812">Transmembrane</keyword>
<comment type="caution">
    <text evidence="11">The sequence shown here is derived from an EMBL/GenBank/DDBJ whole genome shotgun (WGS) entry which is preliminary data.</text>
</comment>
<evidence type="ECO:0000256" key="6">
    <source>
        <dbReference type="ARBA" id="ARBA00022989"/>
    </source>
</evidence>
<dbReference type="PANTHER" id="PTHR35011:SF2">
    <property type="entry name" value="2,3-DIKETO-L-GULONATE TRAP TRANSPORTER SMALL PERMEASE PROTEIN YIAM"/>
    <property type="match status" value="1"/>
</dbReference>
<dbReference type="RefSeq" id="WP_302491248.1">
    <property type="nucleotide sequence ID" value="NZ_JBBMEU010000008.1"/>
</dbReference>
<comment type="subcellular location">
    <subcellularLocation>
        <location evidence="1">Cell inner membrane</location>
        <topology evidence="1">Multi-pass membrane protein</topology>
    </subcellularLocation>
</comment>
<organism evidence="11 12">
    <name type="scientific">Megasphaera intestinihominis</name>
    <dbReference type="NCBI Taxonomy" id="3133159"/>
    <lineage>
        <taxon>Bacteria</taxon>
        <taxon>Bacillati</taxon>
        <taxon>Bacillota</taxon>
        <taxon>Negativicutes</taxon>
        <taxon>Veillonellales</taxon>
        <taxon>Veillonellaceae</taxon>
        <taxon>Megasphaera</taxon>
    </lineage>
</organism>
<dbReference type="PANTHER" id="PTHR35011">
    <property type="entry name" value="2,3-DIKETO-L-GULONATE TRAP TRANSPORTER SMALL PERMEASE PROTEIN YIAM"/>
    <property type="match status" value="1"/>
</dbReference>
<evidence type="ECO:0000256" key="8">
    <source>
        <dbReference type="ARBA" id="ARBA00038436"/>
    </source>
</evidence>
<evidence type="ECO:0000256" key="1">
    <source>
        <dbReference type="ARBA" id="ARBA00004429"/>
    </source>
</evidence>
<evidence type="ECO:0000256" key="7">
    <source>
        <dbReference type="ARBA" id="ARBA00023136"/>
    </source>
</evidence>
<feature type="transmembrane region" description="Helical" evidence="9">
    <location>
        <begin position="12"/>
        <end position="32"/>
    </location>
</feature>
<gene>
    <name evidence="11" type="ORF">WMO23_02520</name>
</gene>
<protein>
    <submittedName>
        <fullName evidence="11">TRAP transporter small permease</fullName>
    </submittedName>
</protein>
<reference evidence="11 12" key="1">
    <citation type="submission" date="2024-03" db="EMBL/GenBank/DDBJ databases">
        <title>Human intestinal bacterial collection.</title>
        <authorList>
            <person name="Pauvert C."/>
            <person name="Hitch T.C.A."/>
            <person name="Clavel T."/>
        </authorList>
    </citation>
    <scope>NUCLEOTIDE SEQUENCE [LARGE SCALE GENOMIC DNA]</scope>
    <source>
        <strain evidence="11 12">CLA-AA-H81</strain>
    </source>
</reference>
<keyword evidence="6 9" id="KW-1133">Transmembrane helix</keyword>
<sequence length="171" mass="18653">MKLALKKLQYIENLIIVVSFAIMVTCSFLSVVNRNFIKLSIPWFDELSTFAMIYMALLGTEAGLRDGSQIAVTALVNKFHGASKVVLEIIAKIVVTIFSAIVLYYSCHMAAMQAASGQLTAALHIPMAIPYLALVISFAIITCVQGITVITMLIHFNDLNNSHTVDEKGGN</sequence>
<feature type="transmembrane region" description="Helical" evidence="9">
    <location>
        <begin position="85"/>
        <end position="105"/>
    </location>
</feature>
<dbReference type="InterPro" id="IPR007387">
    <property type="entry name" value="TRAP_DctQ"/>
</dbReference>
<evidence type="ECO:0000256" key="5">
    <source>
        <dbReference type="ARBA" id="ARBA00022692"/>
    </source>
</evidence>
<keyword evidence="2" id="KW-0813">Transport</keyword>
<feature type="transmembrane region" description="Helical" evidence="9">
    <location>
        <begin position="125"/>
        <end position="154"/>
    </location>
</feature>
<evidence type="ECO:0000313" key="11">
    <source>
        <dbReference type="EMBL" id="MEQ2421609.1"/>
    </source>
</evidence>
<dbReference type="Pfam" id="PF04290">
    <property type="entry name" value="DctQ"/>
    <property type="match status" value="1"/>
</dbReference>
<evidence type="ECO:0000313" key="12">
    <source>
        <dbReference type="Proteomes" id="UP001433088"/>
    </source>
</evidence>
<evidence type="ECO:0000256" key="3">
    <source>
        <dbReference type="ARBA" id="ARBA00022475"/>
    </source>
</evidence>
<keyword evidence="7 9" id="KW-0472">Membrane</keyword>
<evidence type="ECO:0000259" key="10">
    <source>
        <dbReference type="Pfam" id="PF04290"/>
    </source>
</evidence>
<evidence type="ECO:0000256" key="4">
    <source>
        <dbReference type="ARBA" id="ARBA00022519"/>
    </source>
</evidence>
<keyword evidence="4" id="KW-0997">Cell inner membrane</keyword>
<keyword evidence="3" id="KW-1003">Cell membrane</keyword>
<dbReference type="EMBL" id="JBBMEU010000008">
    <property type="protein sequence ID" value="MEQ2421609.1"/>
    <property type="molecule type" value="Genomic_DNA"/>
</dbReference>
<dbReference type="InterPro" id="IPR055348">
    <property type="entry name" value="DctQ"/>
</dbReference>
<feature type="transmembrane region" description="Helical" evidence="9">
    <location>
        <begin position="47"/>
        <end position="64"/>
    </location>
</feature>